<dbReference type="PANTHER" id="PTHR44591:SF3">
    <property type="entry name" value="RESPONSE REGULATORY DOMAIN-CONTAINING PROTEIN"/>
    <property type="match status" value="1"/>
</dbReference>
<comment type="caution">
    <text evidence="8">The sequence shown here is derived from an EMBL/GenBank/DDBJ whole genome shotgun (WGS) entry which is preliminary data.</text>
</comment>
<proteinExistence type="predicted"/>
<keyword evidence="5" id="KW-0804">Transcription</keyword>
<evidence type="ECO:0000256" key="2">
    <source>
        <dbReference type="ARBA" id="ARBA00023012"/>
    </source>
</evidence>
<keyword evidence="4" id="KW-0238">DNA-binding</keyword>
<dbReference type="InterPro" id="IPR011006">
    <property type="entry name" value="CheY-like_superfamily"/>
</dbReference>
<organism evidence="8 9">
    <name type="scientific">Kouleothrix aurantiaca</name>
    <dbReference type="NCBI Taxonomy" id="186479"/>
    <lineage>
        <taxon>Bacteria</taxon>
        <taxon>Bacillati</taxon>
        <taxon>Chloroflexota</taxon>
        <taxon>Chloroflexia</taxon>
        <taxon>Chloroflexales</taxon>
        <taxon>Roseiflexineae</taxon>
        <taxon>Roseiflexaceae</taxon>
        <taxon>Kouleothrix</taxon>
    </lineage>
</organism>
<dbReference type="Pfam" id="PF00072">
    <property type="entry name" value="Response_reg"/>
    <property type="match status" value="1"/>
</dbReference>
<dbReference type="SMART" id="SM00448">
    <property type="entry name" value="REC"/>
    <property type="match status" value="1"/>
</dbReference>
<keyword evidence="8" id="KW-0808">Transferase</keyword>
<keyword evidence="8" id="KW-0418">Kinase</keyword>
<dbReference type="GO" id="GO:0016301">
    <property type="term" value="F:kinase activity"/>
    <property type="evidence" value="ECO:0007669"/>
    <property type="project" value="UniProtKB-KW"/>
</dbReference>
<evidence type="ECO:0000313" key="8">
    <source>
        <dbReference type="EMBL" id="KPV51249.1"/>
    </source>
</evidence>
<dbReference type="Gene3D" id="3.40.50.2300">
    <property type="match status" value="1"/>
</dbReference>
<dbReference type="SUPFAM" id="SSF52172">
    <property type="entry name" value="CheY-like"/>
    <property type="match status" value="1"/>
</dbReference>
<dbReference type="InterPro" id="IPR001789">
    <property type="entry name" value="Sig_transdc_resp-reg_receiver"/>
</dbReference>
<dbReference type="GO" id="GO:0003677">
    <property type="term" value="F:DNA binding"/>
    <property type="evidence" value="ECO:0007669"/>
    <property type="project" value="UniProtKB-KW"/>
</dbReference>
<keyword evidence="1 6" id="KW-0597">Phosphoprotein</keyword>
<dbReference type="Proteomes" id="UP000050509">
    <property type="component" value="Unassembled WGS sequence"/>
</dbReference>
<dbReference type="InterPro" id="IPR050595">
    <property type="entry name" value="Bact_response_regulator"/>
</dbReference>
<name>A0A0P9HAA5_9CHLR</name>
<evidence type="ECO:0000256" key="1">
    <source>
        <dbReference type="ARBA" id="ARBA00022553"/>
    </source>
</evidence>
<evidence type="ECO:0000259" key="7">
    <source>
        <dbReference type="PROSITE" id="PS50110"/>
    </source>
</evidence>
<dbReference type="FunFam" id="3.40.50.2300:FF:000001">
    <property type="entry name" value="DNA-binding response regulator PhoB"/>
    <property type="match status" value="1"/>
</dbReference>
<dbReference type="PANTHER" id="PTHR44591">
    <property type="entry name" value="STRESS RESPONSE REGULATOR PROTEIN 1"/>
    <property type="match status" value="1"/>
</dbReference>
<gene>
    <name evidence="8" type="ORF">SE17_22310</name>
</gene>
<dbReference type="EMBL" id="LJCR01000999">
    <property type="protein sequence ID" value="KPV51249.1"/>
    <property type="molecule type" value="Genomic_DNA"/>
</dbReference>
<evidence type="ECO:0000256" key="4">
    <source>
        <dbReference type="ARBA" id="ARBA00023125"/>
    </source>
</evidence>
<reference evidence="8 9" key="1">
    <citation type="submission" date="2015-09" db="EMBL/GenBank/DDBJ databases">
        <title>Draft genome sequence of Kouleothrix aurantiaca JCM 19913.</title>
        <authorList>
            <person name="Hemp J."/>
        </authorList>
    </citation>
    <scope>NUCLEOTIDE SEQUENCE [LARGE SCALE GENOMIC DNA]</scope>
    <source>
        <strain evidence="8 9">COM-B</strain>
    </source>
</reference>
<sequence length="120" mass="13706">MSEKILVVDDSKLVTDIVKMRLSMYGYDVRLAHSGEEALEKIAEEMPDLMVLDVQMPGIDGYEVCRRLRDNPALDELRIIMLTSSDDKHAAFEAGVDDYLNKDIDLLNLPNRVKHILEMQ</sequence>
<feature type="domain" description="Response regulatory" evidence="7">
    <location>
        <begin position="4"/>
        <end position="117"/>
    </location>
</feature>
<keyword evidence="2" id="KW-0902">Two-component regulatory system</keyword>
<feature type="modified residue" description="4-aspartylphosphate" evidence="6">
    <location>
        <position position="53"/>
    </location>
</feature>
<dbReference type="PROSITE" id="PS50110">
    <property type="entry name" value="RESPONSE_REGULATORY"/>
    <property type="match status" value="1"/>
</dbReference>
<keyword evidence="9" id="KW-1185">Reference proteome</keyword>
<protein>
    <submittedName>
        <fullName evidence="8">Histidine kinase</fullName>
    </submittedName>
</protein>
<dbReference type="AlphaFoldDB" id="A0A0P9HAA5"/>
<dbReference type="GO" id="GO:0000160">
    <property type="term" value="P:phosphorelay signal transduction system"/>
    <property type="evidence" value="ECO:0007669"/>
    <property type="project" value="UniProtKB-KW"/>
</dbReference>
<evidence type="ECO:0000256" key="6">
    <source>
        <dbReference type="PROSITE-ProRule" id="PRU00169"/>
    </source>
</evidence>
<evidence type="ECO:0000313" key="9">
    <source>
        <dbReference type="Proteomes" id="UP000050509"/>
    </source>
</evidence>
<keyword evidence="3" id="KW-0805">Transcription regulation</keyword>
<evidence type="ECO:0000256" key="3">
    <source>
        <dbReference type="ARBA" id="ARBA00023015"/>
    </source>
</evidence>
<accession>A0A0P9HAA5</accession>
<evidence type="ECO:0000256" key="5">
    <source>
        <dbReference type="ARBA" id="ARBA00023163"/>
    </source>
</evidence>